<proteinExistence type="predicted"/>
<gene>
    <name evidence="1" type="ORF">ACE11A_18345</name>
</gene>
<dbReference type="RefSeq" id="WP_375064177.1">
    <property type="nucleotide sequence ID" value="NZ_JBHGBT010000017.1"/>
</dbReference>
<keyword evidence="2" id="KW-1185">Reference proteome</keyword>
<protein>
    <submittedName>
        <fullName evidence="1">AAA family ATPase</fullName>
    </submittedName>
</protein>
<evidence type="ECO:0000313" key="1">
    <source>
        <dbReference type="EMBL" id="MFB4196307.1"/>
    </source>
</evidence>
<dbReference type="SUPFAM" id="SSF52540">
    <property type="entry name" value="P-loop containing nucleoside triphosphate hydrolases"/>
    <property type="match status" value="1"/>
</dbReference>
<sequence>MEPITFTPGTLAVLVGPSASGKTTFARQYPPTWSLCLDTLRGQIADNEADQSATFTALRIQHALLEARLARGLTTLIADTNLAPHIRGGLLAAARFWGRPAHAVLFGLPLAECEKRNANRTRQVPTEILRQQYAHTPTAAELAAEGFDHVHHA</sequence>
<reference evidence="1 2" key="1">
    <citation type="submission" date="2024-09" db="EMBL/GenBank/DDBJ databases">
        <title>Draft genome sequence of multifaceted antimicrobials producing Streptomyces sp. strain FH1.</title>
        <authorList>
            <person name="Hassan F."/>
            <person name="Ali H."/>
            <person name="Hassan N."/>
            <person name="Nawaz A."/>
        </authorList>
    </citation>
    <scope>NUCLEOTIDE SEQUENCE [LARGE SCALE GENOMIC DNA]</scope>
    <source>
        <strain evidence="1 2">FH1</strain>
    </source>
</reference>
<dbReference type="Gene3D" id="3.40.50.300">
    <property type="entry name" value="P-loop containing nucleotide triphosphate hydrolases"/>
    <property type="match status" value="1"/>
</dbReference>
<name>A0ABV4ZQA1_9ACTN</name>
<organism evidence="1 2">
    <name type="scientific">Streptomyces carpaticus</name>
    <dbReference type="NCBI Taxonomy" id="285558"/>
    <lineage>
        <taxon>Bacteria</taxon>
        <taxon>Bacillati</taxon>
        <taxon>Actinomycetota</taxon>
        <taxon>Actinomycetes</taxon>
        <taxon>Kitasatosporales</taxon>
        <taxon>Streptomycetaceae</taxon>
        <taxon>Streptomyces</taxon>
    </lineage>
</organism>
<dbReference type="PIRSF" id="PIRSF037081">
    <property type="entry name" value="P-loop_All4644_prd"/>
    <property type="match status" value="1"/>
</dbReference>
<comment type="caution">
    <text evidence="1">The sequence shown here is derived from an EMBL/GenBank/DDBJ whole genome shotgun (WGS) entry which is preliminary data.</text>
</comment>
<evidence type="ECO:0000313" key="2">
    <source>
        <dbReference type="Proteomes" id="UP001577267"/>
    </source>
</evidence>
<dbReference type="EMBL" id="JBHGBT010000017">
    <property type="protein sequence ID" value="MFB4196307.1"/>
    <property type="molecule type" value="Genomic_DNA"/>
</dbReference>
<dbReference type="InterPro" id="IPR017101">
    <property type="entry name" value="P-loop_ATP/GTP-bd_All4644_prd"/>
</dbReference>
<dbReference type="Proteomes" id="UP001577267">
    <property type="component" value="Unassembled WGS sequence"/>
</dbReference>
<dbReference type="Pfam" id="PF13671">
    <property type="entry name" value="AAA_33"/>
    <property type="match status" value="1"/>
</dbReference>
<dbReference type="InterPro" id="IPR027417">
    <property type="entry name" value="P-loop_NTPase"/>
</dbReference>
<accession>A0ABV4ZQA1</accession>